<feature type="chain" id="PRO_5046464648" evidence="1">
    <location>
        <begin position="23"/>
        <end position="136"/>
    </location>
</feature>
<dbReference type="EMBL" id="RCSX01000001">
    <property type="protein sequence ID" value="KAF7940559.1"/>
    <property type="molecule type" value="Genomic_DNA"/>
</dbReference>
<dbReference type="GeneID" id="62227461"/>
<evidence type="ECO:0000256" key="1">
    <source>
        <dbReference type="SAM" id="SignalP"/>
    </source>
</evidence>
<protein>
    <submittedName>
        <fullName evidence="2">Uncharacterized protein</fullName>
    </submittedName>
</protein>
<dbReference type="RefSeq" id="XP_038815981.1">
    <property type="nucleotide sequence ID" value="XM_038948304.1"/>
</dbReference>
<accession>A0ABQ7J3F0</accession>
<evidence type="ECO:0000313" key="2">
    <source>
        <dbReference type="EMBL" id="KAF7940559.1"/>
    </source>
</evidence>
<keyword evidence="3" id="KW-1185">Reference proteome</keyword>
<keyword evidence="1" id="KW-0732">Signal</keyword>
<comment type="caution">
    <text evidence="2">The sequence shown here is derived from an EMBL/GenBank/DDBJ whole genome shotgun (WGS) entry which is preliminary data.</text>
</comment>
<name>A0ABQ7J3F0_9HELO</name>
<sequence length="136" mass="14421">MTKLKNLQSGFLLSSLIVQASAGMYYDLASCNKYLSLLDQGVLAVFEMGHLAQTAIGAPVQNDPNGNIWGFPDTESRDLTGKIFGPPAEKFQDSPINYQYTAVPADPIALANSGFEPPATNGPNANLLTAAGVVKF</sequence>
<proteinExistence type="predicted"/>
<reference evidence="2 3" key="1">
    <citation type="journal article" date="2020" name="Genome Biol. Evol.">
        <title>Comparative genomics of Sclerotiniaceae.</title>
        <authorList>
            <person name="Valero Jimenez C.A."/>
            <person name="Steentjes M."/>
            <person name="Scholten O.E."/>
            <person name="Van Kan J.A.L."/>
        </authorList>
    </citation>
    <scope>NUCLEOTIDE SEQUENCE [LARGE SCALE GENOMIC DNA]</scope>
    <source>
        <strain evidence="2 3">B1</strain>
    </source>
</reference>
<organism evidence="2 3">
    <name type="scientific">Botrytis deweyae</name>
    <dbReference type="NCBI Taxonomy" id="2478750"/>
    <lineage>
        <taxon>Eukaryota</taxon>
        <taxon>Fungi</taxon>
        <taxon>Dikarya</taxon>
        <taxon>Ascomycota</taxon>
        <taxon>Pezizomycotina</taxon>
        <taxon>Leotiomycetes</taxon>
        <taxon>Helotiales</taxon>
        <taxon>Sclerotiniaceae</taxon>
        <taxon>Botrytis</taxon>
    </lineage>
</organism>
<gene>
    <name evidence="2" type="ORF">EAE98_000686</name>
</gene>
<feature type="signal peptide" evidence="1">
    <location>
        <begin position="1"/>
        <end position="22"/>
    </location>
</feature>
<evidence type="ECO:0000313" key="3">
    <source>
        <dbReference type="Proteomes" id="UP000783213"/>
    </source>
</evidence>
<dbReference type="Proteomes" id="UP000783213">
    <property type="component" value="Unassembled WGS sequence"/>
</dbReference>